<name>A0A381P367_9ZZZZ</name>
<reference evidence="1" key="1">
    <citation type="submission" date="2018-05" db="EMBL/GenBank/DDBJ databases">
        <authorList>
            <person name="Lanie J.A."/>
            <person name="Ng W.-L."/>
            <person name="Kazmierczak K.M."/>
            <person name="Andrzejewski T.M."/>
            <person name="Davidsen T.M."/>
            <person name="Wayne K.J."/>
            <person name="Tettelin H."/>
            <person name="Glass J.I."/>
            <person name="Rusch D."/>
            <person name="Podicherti R."/>
            <person name="Tsui H.-C.T."/>
            <person name="Winkler M.E."/>
        </authorList>
    </citation>
    <scope>NUCLEOTIDE SEQUENCE</scope>
</reference>
<accession>A0A381P367</accession>
<dbReference type="EMBL" id="UINC01000773">
    <property type="protein sequence ID" value="SUZ60907.1"/>
    <property type="molecule type" value="Genomic_DNA"/>
</dbReference>
<dbReference type="AlphaFoldDB" id="A0A381P367"/>
<sequence length="207" mass="23861">MSNKQFEFRKAQIERYVKAEYEKKFRKNARISLRKRQKFMGDMSRKVSKKFGKDVLCLIDFAKGGFFSLISPSHTESTNLGRLFDSFVHTQIAYTSHCLERFSERADSNENCIIKMDSYMGEALLTYGENIGHLTCPSGVFAYEVMGGRMIIKTYINFNLLSEEQINKFYGSGTATVLPRECITDDHSQSDFKLIDEYEESPDQPLT</sequence>
<organism evidence="1">
    <name type="scientific">marine metagenome</name>
    <dbReference type="NCBI Taxonomy" id="408172"/>
    <lineage>
        <taxon>unclassified sequences</taxon>
        <taxon>metagenomes</taxon>
        <taxon>ecological metagenomes</taxon>
    </lineage>
</organism>
<proteinExistence type="predicted"/>
<protein>
    <submittedName>
        <fullName evidence="1">Uncharacterized protein</fullName>
    </submittedName>
</protein>
<gene>
    <name evidence="1" type="ORF">METZ01_LOCUS13761</name>
</gene>
<evidence type="ECO:0000313" key="1">
    <source>
        <dbReference type="EMBL" id="SUZ60907.1"/>
    </source>
</evidence>